<comment type="caution">
    <text evidence="1">The sequence shown here is derived from an EMBL/GenBank/DDBJ whole genome shotgun (WGS) entry which is preliminary data.</text>
</comment>
<evidence type="ECO:0000313" key="2">
    <source>
        <dbReference type="Proteomes" id="UP001054252"/>
    </source>
</evidence>
<reference evidence="1 2" key="1">
    <citation type="journal article" date="2021" name="Commun. Biol.">
        <title>The genome of Shorea leprosula (Dipterocarpaceae) highlights the ecological relevance of drought in aseasonal tropical rainforests.</title>
        <authorList>
            <person name="Ng K.K.S."/>
            <person name="Kobayashi M.J."/>
            <person name="Fawcett J.A."/>
            <person name="Hatakeyama M."/>
            <person name="Paape T."/>
            <person name="Ng C.H."/>
            <person name="Ang C.C."/>
            <person name="Tnah L.H."/>
            <person name="Lee C.T."/>
            <person name="Nishiyama T."/>
            <person name="Sese J."/>
            <person name="O'Brien M.J."/>
            <person name="Copetti D."/>
            <person name="Mohd Noor M.I."/>
            <person name="Ong R.C."/>
            <person name="Putra M."/>
            <person name="Sireger I.Z."/>
            <person name="Indrioko S."/>
            <person name="Kosugi Y."/>
            <person name="Izuno A."/>
            <person name="Isagi Y."/>
            <person name="Lee S.L."/>
            <person name="Shimizu K.K."/>
        </authorList>
    </citation>
    <scope>NUCLEOTIDE SEQUENCE [LARGE SCALE GENOMIC DNA]</scope>
    <source>
        <strain evidence="1">214</strain>
    </source>
</reference>
<accession>A0AAV5ITB0</accession>
<protein>
    <submittedName>
        <fullName evidence="1">Uncharacterized protein</fullName>
    </submittedName>
</protein>
<sequence length="70" mass="8145">MKPLLLGQNLAAKKAVKMEAYVSPTMGDVKERKARFKKKVFMFVSKISPKGKSWLMEWEIEHKKLSFMNV</sequence>
<name>A0AAV5ITB0_9ROSI</name>
<dbReference type="EMBL" id="BPVZ01000022">
    <property type="protein sequence ID" value="GKV05091.1"/>
    <property type="molecule type" value="Genomic_DNA"/>
</dbReference>
<gene>
    <name evidence="1" type="ORF">SLEP1_g17135</name>
</gene>
<keyword evidence="2" id="KW-1185">Reference proteome</keyword>
<organism evidence="1 2">
    <name type="scientific">Rubroshorea leprosula</name>
    <dbReference type="NCBI Taxonomy" id="152421"/>
    <lineage>
        <taxon>Eukaryota</taxon>
        <taxon>Viridiplantae</taxon>
        <taxon>Streptophyta</taxon>
        <taxon>Embryophyta</taxon>
        <taxon>Tracheophyta</taxon>
        <taxon>Spermatophyta</taxon>
        <taxon>Magnoliopsida</taxon>
        <taxon>eudicotyledons</taxon>
        <taxon>Gunneridae</taxon>
        <taxon>Pentapetalae</taxon>
        <taxon>rosids</taxon>
        <taxon>malvids</taxon>
        <taxon>Malvales</taxon>
        <taxon>Dipterocarpaceae</taxon>
        <taxon>Rubroshorea</taxon>
    </lineage>
</organism>
<dbReference type="Proteomes" id="UP001054252">
    <property type="component" value="Unassembled WGS sequence"/>
</dbReference>
<dbReference type="AlphaFoldDB" id="A0AAV5ITB0"/>
<evidence type="ECO:0000313" key="1">
    <source>
        <dbReference type="EMBL" id="GKV05091.1"/>
    </source>
</evidence>
<proteinExistence type="predicted"/>